<dbReference type="PROSITE" id="PS50853">
    <property type="entry name" value="FN3"/>
    <property type="match status" value="1"/>
</dbReference>
<dbReference type="InterPro" id="IPR036116">
    <property type="entry name" value="FN3_sf"/>
</dbReference>
<feature type="domain" description="SLH" evidence="3">
    <location>
        <begin position="625"/>
        <end position="684"/>
    </location>
</feature>
<feature type="domain" description="SLH" evidence="3">
    <location>
        <begin position="554"/>
        <end position="617"/>
    </location>
</feature>
<dbReference type="Proteomes" id="UP000307943">
    <property type="component" value="Unassembled WGS sequence"/>
</dbReference>
<feature type="region of interest" description="Disordered" evidence="1">
    <location>
        <begin position="228"/>
        <end position="268"/>
    </location>
</feature>
<dbReference type="Gene3D" id="2.60.40.10">
    <property type="entry name" value="Immunoglobulins"/>
    <property type="match status" value="1"/>
</dbReference>
<dbReference type="SUPFAM" id="SSF49373">
    <property type="entry name" value="Invasin/intimin cell-adhesion fragments"/>
    <property type="match status" value="2"/>
</dbReference>
<dbReference type="RefSeq" id="WP_139603466.1">
    <property type="nucleotide sequence ID" value="NZ_VDCQ01000022.1"/>
</dbReference>
<comment type="caution">
    <text evidence="4">The sequence shown here is derived from an EMBL/GenBank/DDBJ whole genome shotgun (WGS) entry which is preliminary data.</text>
</comment>
<evidence type="ECO:0000313" key="5">
    <source>
        <dbReference type="Proteomes" id="UP000307943"/>
    </source>
</evidence>
<accession>A0A5C4T9N6</accession>
<proteinExistence type="predicted"/>
<sequence length="684" mass="70523">ATNAKVTWTSSNTSVATVTYGVVAPLTAGTATITARTEDGGYTATSTVTVSDTAVPVTGVTVTPGTLSLTAGGAPGALTATVAPANATNPKVIWTSSNTSVATVTYGVVTPLTAGTATITARTEDGNYTAASTVIIASSMQAPVAPTNLRATAGDGQAALRWNPVAGATEYRIYQSLVSGNYGTAAATVGGSVYGYTATGLANGTSYYYTVKAANSAGVSGASNEAAAIPMGAPDRDNDGVTPNVPGTSGGSGAGSPTTVPTEPSAPSAGVEVLVNGKTETAGTATTTKVNDRTVTTITVDPQKLEQRLAAAGPHTIITIPVNTNSDVIVGVLNGQLIKSMEQQQAVVEIRSGNGSYTLPAGLVNIDAISAQLGTAVRLQDIEIRIRISSPADGMVKVVESAAAQGGFSLVAPPLEFAVSGTYGNETIEVTRFDAYVERTIAIPDDVDPNKITTAVVIDSDGTVRHVPTIVVRVDGKYYARINSLTNSTYSVVWHPREYNDVADHWSKDAVNDMGSRMVIQGSGEGLFNPDRNITRAEFAAIIVRGLGLRLDGGAASFSDVKGSDWYYSAIRTAYDYKLISGFEDGRFRPNDNITREQAMTIVAKAMAITGLKAKLAPKAAEDSLSAYTDAATISEWAKNGIADSVAAGIVSGREGAELAPEAFITRAEVAAIIQRLLQKSELI</sequence>
<name>A0A5C4T9N6_9BACL</name>
<dbReference type="SMART" id="SM00635">
    <property type="entry name" value="BID_2"/>
    <property type="match status" value="1"/>
</dbReference>
<protein>
    <recommendedName>
        <fullName evidence="6">S-layer homology domain-containing protein</fullName>
    </recommendedName>
</protein>
<organism evidence="4 5">
    <name type="scientific">Paenibacillus hemerocallicola</name>
    <dbReference type="NCBI Taxonomy" id="1172614"/>
    <lineage>
        <taxon>Bacteria</taxon>
        <taxon>Bacillati</taxon>
        <taxon>Bacillota</taxon>
        <taxon>Bacilli</taxon>
        <taxon>Bacillales</taxon>
        <taxon>Paenibacillaceae</taxon>
        <taxon>Paenibacillus</taxon>
    </lineage>
</organism>
<keyword evidence="5" id="KW-1185">Reference proteome</keyword>
<evidence type="ECO:0000313" key="4">
    <source>
        <dbReference type="EMBL" id="TNJ65127.1"/>
    </source>
</evidence>
<dbReference type="OrthoDB" id="663332at2"/>
<dbReference type="AlphaFoldDB" id="A0A5C4T9N6"/>
<dbReference type="SMART" id="SM00060">
    <property type="entry name" value="FN3"/>
    <property type="match status" value="1"/>
</dbReference>
<dbReference type="EMBL" id="VDCQ01000022">
    <property type="protein sequence ID" value="TNJ65127.1"/>
    <property type="molecule type" value="Genomic_DNA"/>
</dbReference>
<gene>
    <name evidence="4" type="ORF">FE784_17240</name>
</gene>
<dbReference type="InterPro" id="IPR003961">
    <property type="entry name" value="FN3_dom"/>
</dbReference>
<dbReference type="PROSITE" id="PS51272">
    <property type="entry name" value="SLH"/>
    <property type="match status" value="3"/>
</dbReference>
<dbReference type="InterPro" id="IPR008964">
    <property type="entry name" value="Invasin/intimin_cell_adhesion"/>
</dbReference>
<feature type="non-terminal residue" evidence="4">
    <location>
        <position position="1"/>
    </location>
</feature>
<dbReference type="InterPro" id="IPR001119">
    <property type="entry name" value="SLH_dom"/>
</dbReference>
<evidence type="ECO:0000259" key="3">
    <source>
        <dbReference type="PROSITE" id="PS51272"/>
    </source>
</evidence>
<dbReference type="Pfam" id="PF00041">
    <property type="entry name" value="fn3"/>
    <property type="match status" value="1"/>
</dbReference>
<dbReference type="CDD" id="cd00063">
    <property type="entry name" value="FN3"/>
    <property type="match status" value="1"/>
</dbReference>
<evidence type="ECO:0000256" key="1">
    <source>
        <dbReference type="SAM" id="MobiDB-lite"/>
    </source>
</evidence>
<dbReference type="Pfam" id="PF02368">
    <property type="entry name" value="Big_2"/>
    <property type="match status" value="1"/>
</dbReference>
<dbReference type="InterPro" id="IPR051465">
    <property type="entry name" value="Cell_Envelope_Struct_Comp"/>
</dbReference>
<dbReference type="Pfam" id="PF00395">
    <property type="entry name" value="SLH"/>
    <property type="match status" value="3"/>
</dbReference>
<feature type="domain" description="Fibronectin type-III" evidence="2">
    <location>
        <begin position="142"/>
        <end position="235"/>
    </location>
</feature>
<dbReference type="Gene3D" id="2.60.40.1080">
    <property type="match status" value="2"/>
</dbReference>
<feature type="domain" description="SLH" evidence="3">
    <location>
        <begin position="494"/>
        <end position="553"/>
    </location>
</feature>
<evidence type="ECO:0008006" key="6">
    <source>
        <dbReference type="Google" id="ProtNLM"/>
    </source>
</evidence>
<evidence type="ECO:0000259" key="2">
    <source>
        <dbReference type="PROSITE" id="PS50853"/>
    </source>
</evidence>
<reference evidence="4 5" key="1">
    <citation type="submission" date="2019-05" db="EMBL/GenBank/DDBJ databases">
        <title>We sequenced the genome of Paenibacillus hemerocallicola KCTC 33185 for further insight into its adaptation and study the phylogeny of Paenibacillus.</title>
        <authorList>
            <person name="Narsing Rao M.P."/>
        </authorList>
    </citation>
    <scope>NUCLEOTIDE SEQUENCE [LARGE SCALE GENOMIC DNA]</scope>
    <source>
        <strain evidence="4 5">KCTC 33185</strain>
    </source>
</reference>
<dbReference type="PANTHER" id="PTHR43308:SF5">
    <property type="entry name" value="S-LAYER PROTEIN _ PEPTIDOGLYCAN ENDO-BETA-N-ACETYLGLUCOSAMINIDASE"/>
    <property type="match status" value="1"/>
</dbReference>
<dbReference type="InterPro" id="IPR003343">
    <property type="entry name" value="Big_2"/>
</dbReference>
<dbReference type="SUPFAM" id="SSF49265">
    <property type="entry name" value="Fibronectin type III"/>
    <property type="match status" value="1"/>
</dbReference>
<dbReference type="InterPro" id="IPR013783">
    <property type="entry name" value="Ig-like_fold"/>
</dbReference>
<dbReference type="PANTHER" id="PTHR43308">
    <property type="entry name" value="OUTER MEMBRANE PROTEIN ALPHA-RELATED"/>
    <property type="match status" value="1"/>
</dbReference>